<evidence type="ECO:0000313" key="2">
    <source>
        <dbReference type="Proteomes" id="UP000267096"/>
    </source>
</evidence>
<dbReference type="WBParaSite" id="ASIM_0000216301-mRNA-1">
    <property type="protein sequence ID" value="ASIM_0000216301-mRNA-1"/>
    <property type="gene ID" value="ASIM_0000216301"/>
</dbReference>
<dbReference type="Proteomes" id="UP000267096">
    <property type="component" value="Unassembled WGS sequence"/>
</dbReference>
<evidence type="ECO:0000313" key="1">
    <source>
        <dbReference type="EMBL" id="VDK19562.1"/>
    </source>
</evidence>
<name>A0A0M3J3Q0_ANISI</name>
<protein>
    <submittedName>
        <fullName evidence="1 3">Uncharacterized protein</fullName>
    </submittedName>
</protein>
<proteinExistence type="predicted"/>
<accession>A0A0M3J3Q0</accession>
<reference evidence="3" key="1">
    <citation type="submission" date="2017-02" db="UniProtKB">
        <authorList>
            <consortium name="WormBaseParasite"/>
        </authorList>
    </citation>
    <scope>IDENTIFICATION</scope>
</reference>
<dbReference type="EMBL" id="UYRR01002510">
    <property type="protein sequence ID" value="VDK19562.1"/>
    <property type="molecule type" value="Genomic_DNA"/>
</dbReference>
<reference evidence="1 2" key="2">
    <citation type="submission" date="2018-11" db="EMBL/GenBank/DDBJ databases">
        <authorList>
            <consortium name="Pathogen Informatics"/>
        </authorList>
    </citation>
    <scope>NUCLEOTIDE SEQUENCE [LARGE SCALE GENOMIC DNA]</scope>
</reference>
<gene>
    <name evidence="1" type="ORF">ASIM_LOCUS2033</name>
</gene>
<dbReference type="AlphaFoldDB" id="A0A0M3J3Q0"/>
<sequence length="128" mass="14847">MCSRMRNGVNGTWQFAVSQSDNGVAKSYVFDMRKSEFVISDDINSNQFRHIPFSSQQLQNISGAIKWLGIIGIDNSDLILVFLFEQRTKKFYLVMMKDEKESMKVIEEHFVYIERIVELTQALIVKGE</sequence>
<organism evidence="3">
    <name type="scientific">Anisakis simplex</name>
    <name type="common">Herring worm</name>
    <dbReference type="NCBI Taxonomy" id="6269"/>
    <lineage>
        <taxon>Eukaryota</taxon>
        <taxon>Metazoa</taxon>
        <taxon>Ecdysozoa</taxon>
        <taxon>Nematoda</taxon>
        <taxon>Chromadorea</taxon>
        <taxon>Rhabditida</taxon>
        <taxon>Spirurina</taxon>
        <taxon>Ascaridomorpha</taxon>
        <taxon>Ascaridoidea</taxon>
        <taxon>Anisakidae</taxon>
        <taxon>Anisakis</taxon>
        <taxon>Anisakis simplex complex</taxon>
    </lineage>
</organism>
<dbReference type="OrthoDB" id="10513337at2759"/>
<keyword evidence="2" id="KW-1185">Reference proteome</keyword>
<evidence type="ECO:0000313" key="3">
    <source>
        <dbReference type="WBParaSite" id="ASIM_0000216301-mRNA-1"/>
    </source>
</evidence>